<feature type="domain" description="DUF6801" evidence="3">
    <location>
        <begin position="48"/>
        <end position="195"/>
    </location>
</feature>
<feature type="region of interest" description="Disordered" evidence="1">
    <location>
        <begin position="423"/>
        <end position="444"/>
    </location>
</feature>
<evidence type="ECO:0000256" key="1">
    <source>
        <dbReference type="SAM" id="MobiDB-lite"/>
    </source>
</evidence>
<proteinExistence type="predicted"/>
<evidence type="ECO:0000313" key="4">
    <source>
        <dbReference type="EMBL" id="AJF69302.1"/>
    </source>
</evidence>
<feature type="signal peptide" evidence="2">
    <location>
        <begin position="1"/>
        <end position="36"/>
    </location>
</feature>
<sequence>MRGPRPTPRSSRARVRGATVAAFVALAPLLPAAAVAVGTLKVDAVLPYVCTLPSGQQPATVRITAAFPERAAVGEEIRPTDVTTTVELPAAAVTDLTALRAATVRAETRLTVGVAQNGQRTETAWSGTAQPVGVPAEGSLALATTGDVPSLTTDTAGDLTLTAGALAVDLALSTADGAATVPASLSGTCVPGQDAEGRTVLATVPVGAATGEPSAPPTRPSRPSPSSPAPLPPSFPADRTAPAKPGTANGTDAAPKTPDAGQQAGRGLTATDEDAPGTPAPRPDAPPCRTENPTPMSLSAYITGYSNVRKLGGANLIPLTCTLIEQGQAEFVVKPDGSMHVVTPAEGRLSHQGRKQTPPFKATFLTFDFVPVTATLVLEQTGPMSIDSDVLLIFPTNILTTYVRVPLTLRVLDVEVNGTRLDVGPSCRTQKPLSSPEPDPAAHPGDHLVLLGKGSQTVPDPPVGYILTGGGPLTGEVTIPAFKGCGAGGENLDRLLTASISGPGNHVRQIQGSTCSVGVEAPPMDFCTEDLQPRQVPKPER</sequence>
<evidence type="ECO:0000256" key="2">
    <source>
        <dbReference type="SAM" id="SignalP"/>
    </source>
</evidence>
<dbReference type="STRING" id="362257.SVTN_38620"/>
<dbReference type="InterPro" id="IPR046542">
    <property type="entry name" value="DUF6801"/>
</dbReference>
<dbReference type="Pfam" id="PF20611">
    <property type="entry name" value="DUF6801"/>
    <property type="match status" value="1"/>
</dbReference>
<keyword evidence="5" id="KW-1185">Reference proteome</keyword>
<reference evidence="4 5" key="1">
    <citation type="submission" date="2014-12" db="EMBL/GenBank/DDBJ databases">
        <title>Complete genome sequence of Streptomyces vietnamensis strain GIMV4.0001, a genetic manipulable producer of the benzoisochromanequinone antibiotic granaticin.</title>
        <authorList>
            <person name="Deng M.R."/>
            <person name="Guo J."/>
            <person name="Ma L.Y."/>
            <person name="Feng G.D."/>
            <person name="Mo C.Y."/>
            <person name="Zhu H.H."/>
        </authorList>
    </citation>
    <scope>NUCLEOTIDE SEQUENCE [LARGE SCALE GENOMIC DNA]</scope>
    <source>
        <strain evidence="5">GIMV4.0001</strain>
    </source>
</reference>
<evidence type="ECO:0000259" key="3">
    <source>
        <dbReference type="Pfam" id="PF20611"/>
    </source>
</evidence>
<dbReference type="KEGG" id="svt:SVTN_38620"/>
<keyword evidence="2" id="KW-0732">Signal</keyword>
<organism evidence="4 5">
    <name type="scientific">Streptomyces vietnamensis</name>
    <dbReference type="NCBI Taxonomy" id="362257"/>
    <lineage>
        <taxon>Bacteria</taxon>
        <taxon>Bacillati</taxon>
        <taxon>Actinomycetota</taxon>
        <taxon>Actinomycetes</taxon>
        <taxon>Kitasatosporales</taxon>
        <taxon>Streptomycetaceae</taxon>
        <taxon>Streptomyces</taxon>
    </lineage>
</organism>
<evidence type="ECO:0000313" key="5">
    <source>
        <dbReference type="Proteomes" id="UP000031774"/>
    </source>
</evidence>
<name>A0A0B5IFJ6_9ACTN</name>
<protein>
    <recommendedName>
        <fullName evidence="3">DUF6801 domain-containing protein</fullName>
    </recommendedName>
</protein>
<dbReference type="EMBL" id="CP010407">
    <property type="protein sequence ID" value="AJF69302.1"/>
    <property type="molecule type" value="Genomic_DNA"/>
</dbReference>
<dbReference type="AlphaFoldDB" id="A0A0B5IFJ6"/>
<feature type="chain" id="PRO_5039053402" description="DUF6801 domain-containing protein" evidence="2">
    <location>
        <begin position="37"/>
        <end position="541"/>
    </location>
</feature>
<feature type="compositionally biased region" description="Pro residues" evidence="1">
    <location>
        <begin position="214"/>
        <end position="235"/>
    </location>
</feature>
<accession>A0A0B5IFJ6</accession>
<dbReference type="Proteomes" id="UP000031774">
    <property type="component" value="Chromosome"/>
</dbReference>
<gene>
    <name evidence="4" type="ORF">SVTN_38620</name>
</gene>
<feature type="region of interest" description="Disordered" evidence="1">
    <location>
        <begin position="208"/>
        <end position="295"/>
    </location>
</feature>
<dbReference type="HOGENOM" id="CLU_043036_0_0_11"/>